<dbReference type="PROSITE" id="PS00211">
    <property type="entry name" value="ABC_TRANSPORTER_1"/>
    <property type="match status" value="1"/>
</dbReference>
<name>A0A6I6D867_9GAMM</name>
<dbReference type="GO" id="GO:0016020">
    <property type="term" value="C:membrane"/>
    <property type="evidence" value="ECO:0007669"/>
    <property type="project" value="InterPro"/>
</dbReference>
<sequence length="365" mass="39882">MFAGNLTLTVGDFRMASGDFRFDSDGVTALFGRSGSGKSTLLRAMAGLDRHTRGQLRFHDEVWQDGRRGLPAERRDIGMVFQHAALLAHRTVRGNLDFAATRAPTDRGAAIDRDQIIERTGIGPLLDRAVGNLSGGERQRIAIARALVGKPRVLMMDEPLAALDWRAKAELLDLFETVIRDFGIPTVMITHAPAEVERLADRVVFMSEGRVERVETLKEALGRVDSPLFTEEGPVASLDGHVEHVDGDPHRLRFVTTPQTGTGQPVTFHLGADGSTTEHGPRRLRVRADDVALARKRLDNISMQNQLPARIERIDTSAPGRRAVFLTLDDGQRLVSEVTDRAVADMGLDAGQAVIALVKSAALAR</sequence>
<evidence type="ECO:0000259" key="11">
    <source>
        <dbReference type="PROSITE" id="PS51866"/>
    </source>
</evidence>
<keyword evidence="2" id="KW-1003">Cell membrane</keyword>
<keyword evidence="7" id="KW-1278">Translocase</keyword>
<feature type="domain" description="ABC transporter" evidence="10">
    <location>
        <begin position="1"/>
        <end position="233"/>
    </location>
</feature>
<dbReference type="Pfam" id="PF03459">
    <property type="entry name" value="TOBE"/>
    <property type="match status" value="1"/>
</dbReference>
<evidence type="ECO:0000256" key="4">
    <source>
        <dbReference type="ARBA" id="ARBA00022519"/>
    </source>
</evidence>
<evidence type="ECO:0000256" key="8">
    <source>
        <dbReference type="ARBA" id="ARBA00023136"/>
    </source>
</evidence>
<evidence type="ECO:0000313" key="13">
    <source>
        <dbReference type="Proteomes" id="UP000427716"/>
    </source>
</evidence>
<protein>
    <submittedName>
        <fullName evidence="12">Molybdenum ABC transporter ATP-binding protein</fullName>
    </submittedName>
</protein>
<keyword evidence="6 12" id="KW-0067">ATP-binding</keyword>
<dbReference type="InterPro" id="IPR003439">
    <property type="entry name" value="ABC_transporter-like_ATP-bd"/>
</dbReference>
<evidence type="ECO:0000259" key="10">
    <source>
        <dbReference type="PROSITE" id="PS50893"/>
    </source>
</evidence>
<evidence type="ECO:0000256" key="5">
    <source>
        <dbReference type="ARBA" id="ARBA00022741"/>
    </source>
</evidence>
<accession>A0A6I6D867</accession>
<organism evidence="12 13">
    <name type="scientific">Guyparkeria halophila</name>
    <dbReference type="NCBI Taxonomy" id="47960"/>
    <lineage>
        <taxon>Bacteria</taxon>
        <taxon>Pseudomonadati</taxon>
        <taxon>Pseudomonadota</taxon>
        <taxon>Gammaproteobacteria</taxon>
        <taxon>Chromatiales</taxon>
        <taxon>Thioalkalibacteraceae</taxon>
        <taxon>Guyparkeria</taxon>
    </lineage>
</organism>
<gene>
    <name evidence="12" type="primary">modC</name>
    <name evidence="12" type="ORF">GM160_01050</name>
</gene>
<evidence type="ECO:0000256" key="7">
    <source>
        <dbReference type="ARBA" id="ARBA00022967"/>
    </source>
</evidence>
<dbReference type="GO" id="GO:0005524">
    <property type="term" value="F:ATP binding"/>
    <property type="evidence" value="ECO:0007669"/>
    <property type="project" value="UniProtKB-KW"/>
</dbReference>
<proteinExistence type="predicted"/>
<dbReference type="NCBIfam" id="TIGR02142">
    <property type="entry name" value="modC_ABC"/>
    <property type="match status" value="1"/>
</dbReference>
<dbReference type="Gene3D" id="3.40.50.300">
    <property type="entry name" value="P-loop containing nucleotide triphosphate hydrolases"/>
    <property type="match status" value="1"/>
</dbReference>
<dbReference type="InterPro" id="IPR005116">
    <property type="entry name" value="Transp-assoc_OB_typ1"/>
</dbReference>
<dbReference type="RefSeq" id="WP_156227486.1">
    <property type="nucleotide sequence ID" value="NZ_CP046415.1"/>
</dbReference>
<feature type="domain" description="Mop" evidence="11">
    <location>
        <begin position="300"/>
        <end position="365"/>
    </location>
</feature>
<keyword evidence="5" id="KW-0547">Nucleotide-binding</keyword>
<evidence type="ECO:0000256" key="9">
    <source>
        <dbReference type="PROSITE-ProRule" id="PRU01213"/>
    </source>
</evidence>
<keyword evidence="8" id="KW-0472">Membrane</keyword>
<dbReference type="SUPFAM" id="SSF52540">
    <property type="entry name" value="P-loop containing nucleoside triphosphate hydrolases"/>
    <property type="match status" value="1"/>
</dbReference>
<dbReference type="GO" id="GO:0140359">
    <property type="term" value="F:ABC-type transporter activity"/>
    <property type="evidence" value="ECO:0007669"/>
    <property type="project" value="InterPro"/>
</dbReference>
<evidence type="ECO:0000256" key="3">
    <source>
        <dbReference type="ARBA" id="ARBA00022505"/>
    </source>
</evidence>
<dbReference type="SUPFAM" id="SSF50331">
    <property type="entry name" value="MOP-like"/>
    <property type="match status" value="1"/>
</dbReference>
<dbReference type="GO" id="GO:0016887">
    <property type="term" value="F:ATP hydrolysis activity"/>
    <property type="evidence" value="ECO:0007669"/>
    <property type="project" value="InterPro"/>
</dbReference>
<dbReference type="PANTHER" id="PTHR43514:SF4">
    <property type="entry name" value="ABC TRANSPORTER I FAMILY MEMBER 10"/>
    <property type="match status" value="1"/>
</dbReference>
<dbReference type="KEGG" id="ghl:GM160_01050"/>
<dbReference type="EMBL" id="CP046415">
    <property type="protein sequence ID" value="QGT77582.1"/>
    <property type="molecule type" value="Genomic_DNA"/>
</dbReference>
<dbReference type="InterPro" id="IPR017871">
    <property type="entry name" value="ABC_transporter-like_CS"/>
</dbReference>
<keyword evidence="3 9" id="KW-0500">Molybdenum</keyword>
<dbReference type="PANTHER" id="PTHR43514">
    <property type="entry name" value="ABC TRANSPORTER I FAMILY MEMBER 10"/>
    <property type="match status" value="1"/>
</dbReference>
<keyword evidence="1" id="KW-0813">Transport</keyword>
<dbReference type="InterPro" id="IPR027417">
    <property type="entry name" value="P-loop_NTPase"/>
</dbReference>
<dbReference type="Pfam" id="PF00005">
    <property type="entry name" value="ABC_tran"/>
    <property type="match status" value="1"/>
</dbReference>
<dbReference type="GO" id="GO:0015098">
    <property type="term" value="F:molybdate ion transmembrane transporter activity"/>
    <property type="evidence" value="ECO:0007669"/>
    <property type="project" value="InterPro"/>
</dbReference>
<dbReference type="InterPro" id="IPR011868">
    <property type="entry name" value="ModC_ABC_ATP-bd"/>
</dbReference>
<dbReference type="InterPro" id="IPR003593">
    <property type="entry name" value="AAA+_ATPase"/>
</dbReference>
<dbReference type="AlphaFoldDB" id="A0A6I6D867"/>
<dbReference type="InterPro" id="IPR004606">
    <property type="entry name" value="Mop_domain"/>
</dbReference>
<reference evidence="12 13" key="1">
    <citation type="submission" date="2019-11" db="EMBL/GenBank/DDBJ databases">
        <authorList>
            <person name="Zhang J."/>
            <person name="Sun C."/>
        </authorList>
    </citation>
    <scope>NUCLEOTIDE SEQUENCE [LARGE SCALE GENOMIC DNA]</scope>
    <source>
        <strain evidence="13">sp2</strain>
    </source>
</reference>
<evidence type="ECO:0000256" key="6">
    <source>
        <dbReference type="ARBA" id="ARBA00022840"/>
    </source>
</evidence>
<dbReference type="Proteomes" id="UP000427716">
    <property type="component" value="Chromosome"/>
</dbReference>
<evidence type="ECO:0000256" key="1">
    <source>
        <dbReference type="ARBA" id="ARBA00022448"/>
    </source>
</evidence>
<keyword evidence="4" id="KW-0997">Cell inner membrane</keyword>
<dbReference type="PROSITE" id="PS51866">
    <property type="entry name" value="MOP"/>
    <property type="match status" value="1"/>
</dbReference>
<dbReference type="InterPro" id="IPR008995">
    <property type="entry name" value="Mo/tungstate-bd_C_term_dom"/>
</dbReference>
<dbReference type="SMART" id="SM00382">
    <property type="entry name" value="AAA"/>
    <property type="match status" value="1"/>
</dbReference>
<dbReference type="InterPro" id="IPR050334">
    <property type="entry name" value="Molybdenum_import_ModC"/>
</dbReference>
<evidence type="ECO:0000256" key="2">
    <source>
        <dbReference type="ARBA" id="ARBA00022475"/>
    </source>
</evidence>
<keyword evidence="13" id="KW-1185">Reference proteome</keyword>
<dbReference type="PROSITE" id="PS50893">
    <property type="entry name" value="ABC_TRANSPORTER_2"/>
    <property type="match status" value="1"/>
</dbReference>
<evidence type="ECO:0000313" key="12">
    <source>
        <dbReference type="EMBL" id="QGT77582.1"/>
    </source>
</evidence>
<dbReference type="Gene3D" id="2.40.50.100">
    <property type="match status" value="1"/>
</dbReference>